<dbReference type="FunFam" id="3.30.420.10:FF:000033">
    <property type="entry name" value="Exodeoxyribonuclease I"/>
    <property type="match status" value="1"/>
</dbReference>
<evidence type="ECO:0000256" key="11">
    <source>
        <dbReference type="ARBA" id="ARBA00023204"/>
    </source>
</evidence>
<evidence type="ECO:0000256" key="15">
    <source>
        <dbReference type="PIRSR" id="PIRSR000977-2"/>
    </source>
</evidence>
<keyword evidence="4" id="KW-0540">Nuclease</keyword>
<keyword evidence="8" id="KW-0269">Exonuclease</keyword>
<dbReference type="EMBL" id="WEHX01000037">
    <property type="protein sequence ID" value="KAB7659777.1"/>
    <property type="molecule type" value="Genomic_DNA"/>
</dbReference>
<evidence type="ECO:0000313" key="18">
    <source>
        <dbReference type="EMBL" id="KAB7659777.1"/>
    </source>
</evidence>
<evidence type="ECO:0000256" key="1">
    <source>
        <dbReference type="ARBA" id="ARBA00000563"/>
    </source>
</evidence>
<dbReference type="Gene3D" id="3.30.420.10">
    <property type="entry name" value="Ribonuclease H-like superfamily/Ribonuclease H"/>
    <property type="match status" value="1"/>
</dbReference>
<evidence type="ECO:0000256" key="10">
    <source>
        <dbReference type="ARBA" id="ARBA00023125"/>
    </source>
</evidence>
<feature type="binding site" evidence="15">
    <location>
        <position position="195"/>
    </location>
    <ligand>
        <name>Mg(2+)</name>
        <dbReference type="ChEBI" id="CHEBI:18420"/>
        <label>2</label>
    </ligand>
</feature>
<feature type="binding site" evidence="14">
    <location>
        <position position="14"/>
    </location>
    <ligand>
        <name>substrate</name>
    </ligand>
</feature>
<keyword evidence="5 15" id="KW-0479">Metal-binding</keyword>
<dbReference type="Gene3D" id="3.30.1520.20">
    <property type="entry name" value="Exonuclease ExoI, domain 2"/>
    <property type="match status" value="1"/>
</dbReference>
<evidence type="ECO:0000259" key="17">
    <source>
        <dbReference type="PROSITE" id="PS51785"/>
    </source>
</evidence>
<dbReference type="Pfam" id="PF26016">
    <property type="entry name" value="ExoI_C"/>
    <property type="match status" value="1"/>
</dbReference>
<dbReference type="InterPro" id="IPR013520">
    <property type="entry name" value="Ribonucl_H"/>
</dbReference>
<evidence type="ECO:0000256" key="8">
    <source>
        <dbReference type="ARBA" id="ARBA00022839"/>
    </source>
</evidence>
<feature type="domain" description="ExoI C-terminal" evidence="17">
    <location>
        <begin position="369"/>
        <end position="496"/>
    </location>
</feature>
<evidence type="ECO:0000259" key="16">
    <source>
        <dbReference type="PROSITE" id="PS51784"/>
    </source>
</evidence>
<dbReference type="Gene3D" id="1.20.1280.70">
    <property type="entry name" value="Exonuclease ExoI, domain 3"/>
    <property type="match status" value="1"/>
</dbReference>
<dbReference type="InterPro" id="IPR036397">
    <property type="entry name" value="RNaseH_sf"/>
</dbReference>
<dbReference type="InterPro" id="IPR023607">
    <property type="entry name" value="Exodeoxyribonuclease_I"/>
</dbReference>
<feature type="binding site" evidence="15">
    <location>
        <position position="12"/>
    </location>
    <ligand>
        <name>Mg(2+)</name>
        <dbReference type="ChEBI" id="CHEBI:18420"/>
        <label>1</label>
    </ligand>
</feature>
<dbReference type="GO" id="GO:0003677">
    <property type="term" value="F:DNA binding"/>
    <property type="evidence" value="ECO:0007669"/>
    <property type="project" value="UniProtKB-KW"/>
</dbReference>
<keyword evidence="7 18" id="KW-0378">Hydrolase</keyword>
<dbReference type="GO" id="GO:0006281">
    <property type="term" value="P:DNA repair"/>
    <property type="evidence" value="ECO:0007669"/>
    <property type="project" value="UniProtKB-KW"/>
</dbReference>
<dbReference type="GO" id="GO:0008310">
    <property type="term" value="F:single-stranded DNA 3'-5' DNA exonuclease activity"/>
    <property type="evidence" value="ECO:0007669"/>
    <property type="project" value="UniProtKB-EC"/>
</dbReference>
<dbReference type="Proteomes" id="UP000430564">
    <property type="component" value="Unassembled WGS sequence"/>
</dbReference>
<keyword evidence="9 15" id="KW-0460">Magnesium</keyword>
<evidence type="ECO:0000256" key="4">
    <source>
        <dbReference type="ARBA" id="ARBA00022722"/>
    </source>
</evidence>
<comment type="catalytic activity">
    <reaction evidence="1">
        <text>Exonucleolytic cleavage in the 3'- to 5'-direction to yield nucleoside 5'-phosphates.</text>
        <dbReference type="EC" id="3.1.11.1"/>
    </reaction>
</comment>
<evidence type="ECO:0000313" key="19">
    <source>
        <dbReference type="Proteomes" id="UP000430564"/>
    </source>
</evidence>
<comment type="caution">
    <text evidence="18">The sequence shown here is derived from an EMBL/GenBank/DDBJ whole genome shotgun (WGS) entry which is preliminary data.</text>
</comment>
<evidence type="ECO:0000256" key="5">
    <source>
        <dbReference type="ARBA" id="ARBA00022723"/>
    </source>
</evidence>
<dbReference type="SUPFAM" id="SSF53098">
    <property type="entry name" value="Ribonuclease H-like"/>
    <property type="match status" value="1"/>
</dbReference>
<comment type="subunit">
    <text evidence="13">Monomer. Interacts with ssb (via C-terminus); this interaction stimulates the exonuclease activity by recruiting the enzyme to its substrate.</text>
</comment>
<evidence type="ECO:0000256" key="13">
    <source>
        <dbReference type="ARBA" id="ARBA00046792"/>
    </source>
</evidence>
<dbReference type="OrthoDB" id="9763470at2"/>
<gene>
    <name evidence="18" type="primary">sbcB</name>
    <name evidence="18" type="ORF">GBM95_06695</name>
</gene>
<evidence type="ECO:0000256" key="12">
    <source>
        <dbReference type="ARBA" id="ARBA00031220"/>
    </source>
</evidence>
<protein>
    <recommendedName>
        <fullName evidence="3">Exodeoxyribonuclease I</fullName>
        <ecNumber evidence="2">3.1.11.1</ecNumber>
    </recommendedName>
    <alternativeName>
        <fullName evidence="12">DNA deoxyribophosphodiesterase</fullName>
    </alternativeName>
</protein>
<feature type="binding site" evidence="14">
    <location>
        <position position="174"/>
    </location>
    <ligand>
        <name>substrate</name>
    </ligand>
</feature>
<feature type="binding site" evidence="15">
    <location>
        <position position="14"/>
    </location>
    <ligand>
        <name>Mg(2+)</name>
        <dbReference type="ChEBI" id="CHEBI:18420"/>
        <label>2</label>
    </ligand>
</feature>
<comment type="cofactor">
    <cofactor evidence="15">
        <name>Mg(2+)</name>
        <dbReference type="ChEBI" id="CHEBI:18420"/>
    </cofactor>
    <text evidence="15">Binds 2 Mg(2+) ions per monomer.</text>
</comment>
<dbReference type="AlphaFoldDB" id="A0A6I1END7"/>
<evidence type="ECO:0000256" key="2">
    <source>
        <dbReference type="ARBA" id="ARBA00012108"/>
    </source>
</evidence>
<dbReference type="PIRSF" id="PIRSF000977">
    <property type="entry name" value="Exodeoxyribonuclease_I"/>
    <property type="match status" value="1"/>
</dbReference>
<accession>A0A6I1END7</accession>
<evidence type="ECO:0000256" key="9">
    <source>
        <dbReference type="ARBA" id="ARBA00022842"/>
    </source>
</evidence>
<dbReference type="InterPro" id="IPR038649">
    <property type="entry name" value="EXOI_SH3_sf"/>
</dbReference>
<evidence type="ECO:0000256" key="6">
    <source>
        <dbReference type="ARBA" id="ARBA00022763"/>
    </source>
</evidence>
<keyword evidence="10" id="KW-0238">DNA-binding</keyword>
<keyword evidence="6" id="KW-0227">DNA damage</keyword>
<dbReference type="Pfam" id="PF08411">
    <property type="entry name" value="ExoI_SH3"/>
    <property type="match status" value="1"/>
</dbReference>
<dbReference type="InterPro" id="IPR058561">
    <property type="entry name" value="Exonuc_1_C"/>
</dbReference>
<dbReference type="GO" id="GO:0046872">
    <property type="term" value="F:metal ion binding"/>
    <property type="evidence" value="ECO:0007669"/>
    <property type="project" value="UniProtKB-KW"/>
</dbReference>
<dbReference type="InterPro" id="IPR034747">
    <property type="entry name" value="EXOI_SH3"/>
</dbReference>
<dbReference type="PROSITE" id="PS51784">
    <property type="entry name" value="EXOI_SH3"/>
    <property type="match status" value="1"/>
</dbReference>
<name>A0A6I1END7_9BURK</name>
<reference evidence="18 19" key="1">
    <citation type="submission" date="2019-10" db="EMBL/GenBank/DDBJ databases">
        <title>Genome diversity of Sutterella seckii.</title>
        <authorList>
            <person name="Chaplin A.V."/>
            <person name="Sokolova S.R."/>
            <person name="Mosin K.A."/>
            <person name="Ivanova E.L."/>
            <person name="Kochetkova T.O."/>
            <person name="Goltsov A.Y."/>
            <person name="Trofimov D.Y."/>
            <person name="Efimov B.A."/>
        </authorList>
    </citation>
    <scope>NUCLEOTIDE SEQUENCE [LARGE SCALE GENOMIC DNA]</scope>
    <source>
        <strain evidence="18 19">ASD393</strain>
    </source>
</reference>
<dbReference type="CDD" id="cd06138">
    <property type="entry name" value="ExoI_N"/>
    <property type="match status" value="1"/>
</dbReference>
<dbReference type="InterPro" id="IPR013620">
    <property type="entry name" value="Exonuc_1_SH3"/>
</dbReference>
<dbReference type="NCBIfam" id="NF008746">
    <property type="entry name" value="PRK11779.1"/>
    <property type="match status" value="1"/>
</dbReference>
<dbReference type="Pfam" id="PF00929">
    <property type="entry name" value="RNase_T"/>
    <property type="match status" value="1"/>
</dbReference>
<feature type="domain" description="ExoI SH3-like" evidence="16">
    <location>
        <begin position="211"/>
        <end position="362"/>
    </location>
</feature>
<dbReference type="InterPro" id="IPR012337">
    <property type="entry name" value="RNaseH-like_sf"/>
</dbReference>
<evidence type="ECO:0000256" key="3">
    <source>
        <dbReference type="ARBA" id="ARBA00019900"/>
    </source>
</evidence>
<organism evidence="18 19">
    <name type="scientific">Sutterella seckii</name>
    <dbReference type="NCBI Taxonomy" id="1944635"/>
    <lineage>
        <taxon>Bacteria</taxon>
        <taxon>Pseudomonadati</taxon>
        <taxon>Pseudomonadota</taxon>
        <taxon>Betaproteobacteria</taxon>
        <taxon>Burkholderiales</taxon>
        <taxon>Sutterellaceae</taxon>
        <taxon>Sutterella</taxon>
    </lineage>
</organism>
<dbReference type="PROSITE" id="PS51785">
    <property type="entry name" value="EXOI_C"/>
    <property type="match status" value="1"/>
</dbReference>
<evidence type="ECO:0000256" key="14">
    <source>
        <dbReference type="PIRSR" id="PIRSR000977-1"/>
    </source>
</evidence>
<proteinExistence type="predicted"/>
<sequence>MKPRNPTFYWYDYETFGVDPKRNRPAQFAGRRTGLDFEPVSEGEVFYCRPAMDQLPSPESSLLTGITPQLCEEKGLRETEFAQDVWERLNAPGTVSIGYNTLGFDDEVNRFLFWRNFLDAYQHSWANGCSRWDLFPVVCAAWALRGDAIKWPKWEDIDPAVYPKAAGRSGVCFKLEFLTKANGIEHGHAHDALSDVEATIGLARLLAEKEPRLWQWAFENRTKEKVLATISGAKPVVWVTPRFGIARGCTGIAACFYQDKNDCWMWDLMEDPTILRTLSLEEFRKRAFPTAEDRAAGTVRLPIKQLKANASPFVCSNLRVLSQDRAKQYGIDFEVVQQNLAKLREIIPLIQTVFAEVLGMRFADEKLDVHPDPDTSLYSSGFASANDKVQFAKIRESNPQELKNLAESGALHFDDPQFSEMLLRYRARNWPETLSPEDAAHWKALCRRRLMEGEDRALTVSRYFEEIDRAQESGQFDDEMHQEILGALYEWGERLGEFASED</sequence>
<dbReference type="EC" id="3.1.11.1" evidence="2"/>
<evidence type="ECO:0000256" key="7">
    <source>
        <dbReference type="ARBA" id="ARBA00022801"/>
    </source>
</evidence>
<keyword evidence="11" id="KW-0234">DNA repair</keyword>